<organism evidence="1 2">
    <name type="scientific">Niallia hominis</name>
    <dbReference type="NCBI Taxonomy" id="3133173"/>
    <lineage>
        <taxon>Bacteria</taxon>
        <taxon>Bacillati</taxon>
        <taxon>Bacillota</taxon>
        <taxon>Bacilli</taxon>
        <taxon>Bacillales</taxon>
        <taxon>Bacillaceae</taxon>
        <taxon>Niallia</taxon>
    </lineage>
</organism>
<comment type="caution">
    <text evidence="1">The sequence shown here is derived from an EMBL/GenBank/DDBJ whole genome shotgun (WGS) entry which is preliminary data.</text>
</comment>
<name>A0ABV1EXG0_9BACI</name>
<gene>
    <name evidence="1" type="ORF">WMO63_08955</name>
</gene>
<keyword evidence="2" id="KW-1185">Reference proteome</keyword>
<evidence type="ECO:0000313" key="1">
    <source>
        <dbReference type="EMBL" id="MEQ2465793.1"/>
    </source>
</evidence>
<reference evidence="1 2" key="1">
    <citation type="submission" date="2024-03" db="EMBL/GenBank/DDBJ databases">
        <title>Human intestinal bacterial collection.</title>
        <authorList>
            <person name="Pauvert C."/>
            <person name="Hitch T.C.A."/>
            <person name="Clavel T."/>
        </authorList>
    </citation>
    <scope>NUCLEOTIDE SEQUENCE [LARGE SCALE GENOMIC DNA]</scope>
    <source>
        <strain evidence="1 2">CLA-SR-H024</strain>
    </source>
</reference>
<evidence type="ECO:0000313" key="2">
    <source>
        <dbReference type="Proteomes" id="UP001465426"/>
    </source>
</evidence>
<accession>A0ABV1EXG0</accession>
<sequence>MKWLLLIVLLVFLLYGLFRILSFLMNPQQRLKLAQKRRTFYLLDQKDNIRMNLLLTYKGHLLEGEKYAVANEVDHILLFPTNPYNTKMSKQDKAYIEQSLLSIYPKAKIDWTRFKEAEKNT</sequence>
<dbReference type="Proteomes" id="UP001465426">
    <property type="component" value="Unassembled WGS sequence"/>
</dbReference>
<dbReference type="EMBL" id="JBBMFN010000016">
    <property type="protein sequence ID" value="MEQ2465793.1"/>
    <property type="molecule type" value="Genomic_DNA"/>
</dbReference>
<dbReference type="RefSeq" id="WP_031534818.1">
    <property type="nucleotide sequence ID" value="NZ_JBBMFN010000016.1"/>
</dbReference>
<proteinExistence type="predicted"/>
<protein>
    <submittedName>
        <fullName evidence="1">Sigma-w pathway protein ysdB</fullName>
    </submittedName>
</protein>